<feature type="domain" description="LysM" evidence="3">
    <location>
        <begin position="372"/>
        <end position="427"/>
    </location>
</feature>
<protein>
    <submittedName>
        <fullName evidence="4">LysM peptidoglycan-binding domain-containing protein</fullName>
    </submittedName>
</protein>
<dbReference type="Gene3D" id="3.10.350.10">
    <property type="entry name" value="LysM domain"/>
    <property type="match status" value="1"/>
</dbReference>
<gene>
    <name evidence="4" type="ORF">ACFOW7_05305</name>
</gene>
<evidence type="ECO:0000313" key="5">
    <source>
        <dbReference type="Proteomes" id="UP001595791"/>
    </source>
</evidence>
<reference evidence="5" key="1">
    <citation type="journal article" date="2019" name="Int. J. Syst. Evol. Microbiol.">
        <title>The Global Catalogue of Microorganisms (GCM) 10K type strain sequencing project: providing services to taxonomists for standard genome sequencing and annotation.</title>
        <authorList>
            <consortium name="The Broad Institute Genomics Platform"/>
            <consortium name="The Broad Institute Genome Sequencing Center for Infectious Disease"/>
            <person name="Wu L."/>
            <person name="Ma J."/>
        </authorList>
    </citation>
    <scope>NUCLEOTIDE SEQUENCE [LARGE SCALE GENOMIC DNA]</scope>
    <source>
        <strain evidence="5">LMG 29894</strain>
    </source>
</reference>
<organism evidence="4 5">
    <name type="scientific">Chitinimonas lacunae</name>
    <dbReference type="NCBI Taxonomy" id="1963018"/>
    <lineage>
        <taxon>Bacteria</taxon>
        <taxon>Pseudomonadati</taxon>
        <taxon>Pseudomonadota</taxon>
        <taxon>Betaproteobacteria</taxon>
        <taxon>Neisseriales</taxon>
        <taxon>Chitinibacteraceae</taxon>
        <taxon>Chitinimonas</taxon>
    </lineage>
</organism>
<feature type="region of interest" description="Disordered" evidence="1">
    <location>
        <begin position="97"/>
        <end position="144"/>
    </location>
</feature>
<keyword evidence="2" id="KW-0472">Membrane</keyword>
<proteinExistence type="predicted"/>
<keyword evidence="2" id="KW-0812">Transmembrane</keyword>
<accession>A0ABV8MKW4</accession>
<dbReference type="InterPro" id="IPR018392">
    <property type="entry name" value="LysM"/>
</dbReference>
<comment type="caution">
    <text evidence="4">The sequence shown here is derived from an EMBL/GenBank/DDBJ whole genome shotgun (WGS) entry which is preliminary data.</text>
</comment>
<evidence type="ECO:0000313" key="4">
    <source>
        <dbReference type="EMBL" id="MFC4158778.1"/>
    </source>
</evidence>
<sequence>MAGNRSTLSFNNAWQMTLALPKDDQPMLSGGTRISYLGTGQLRDSVQTVQRDGKTQTQKFYYDSFGRVIAATQQENSTSPEMLVSMRTYDWLGRVAKEGNWDPRSPSPTPTPTPTPVPTPTPTPTPRPEPKSTPSLEAAPSVNGHGQFVQERRNEYDGNGRLLTQYTFTDRLHANAQAASQTSYQYDGEKLLQMQFKTLDKDSWSETYTYQYQAFGSWKETSQIREVTGRDSRRAKSYSVLDDYGQVRAIWQATQAHGIGGNDTFAPGYVPSQVRRFFTDSDGRVLWRFDESNLGDSSPGRFEESVWLADKPSHDSKDYEILRRSGPGNKGIAYAYAGSNVVGSAGKDIHSSDFDFNYLDLSPNSLPQASEQSYTTQQGDTLRRIALMNWGDAGLWYLIADANNAVDSSENRAGPESLLKAGQTLKLPMVISAANRADTFRPYNPTKILGSTTPELPAPPPPPGPEGCGAVGQIVMIVVMIVATVFTAGAAAVGFSAGFQAIMTAGAQAMIGSMTAGSILGVSGLGGAMMASTVGAAVGSVASQAVGMAMGAQDKFSWKAVGTAALSAGVGAAIGGSGLGEAIRGSQFVSSFSSYSHIAGAALTAMASSAISQSVMSAAGLGSFSWRNVAAAGVAASVAPSLSVEGDTFGARFLNNLTSGTISRVAQIAMHGRGKLDMVSIATNAFGDALGNGIVRAMQTVSVESTNRFHSPELMKPLAARAPVEFEPSDHQFEVPSHSYSALDGEAGDGRGQGRVWYSRTVQRGDTLTSLADGDPELAGAIGYQNGLTSSRIRAGMTLTYSEDYDQEKAQSWIRAAYREDNDRALRAKLNAAVSGEGSAQVRFTEADERDMWRREANRHFSPTAVSSPSEAMLTADRLAFKPDITKSEADAAISMLRASRFAYKVSGHEGLQMNLSVTRLYAAGNVAGFYTADRIPGEMVALVPALPGDGAVPGIGSAGRAPMLPSTRATHHGLARLNKAAVGDVPSTIGPRTFAAKDPGVPEVINAIEAKFPGKVRNVEINVLRPEDDPVGPGKPYTDFDIVTDTHVIQVKVGTGKGIVGQIQTSQALTDRVVVGFDAGQLIGNGTQFKGSIMKDAAGKGIFITNDINELLHVIGPVKPR</sequence>
<name>A0ABV8MKW4_9NEIS</name>
<feature type="transmembrane region" description="Helical" evidence="2">
    <location>
        <begin position="474"/>
        <end position="497"/>
    </location>
</feature>
<feature type="transmembrane region" description="Helical" evidence="2">
    <location>
        <begin position="509"/>
        <end position="531"/>
    </location>
</feature>
<dbReference type="CDD" id="cd00118">
    <property type="entry name" value="LysM"/>
    <property type="match status" value="1"/>
</dbReference>
<evidence type="ECO:0000259" key="3">
    <source>
        <dbReference type="PROSITE" id="PS51782"/>
    </source>
</evidence>
<keyword evidence="2" id="KW-1133">Transmembrane helix</keyword>
<dbReference type="Pfam" id="PF01476">
    <property type="entry name" value="LysM"/>
    <property type="match status" value="2"/>
</dbReference>
<evidence type="ECO:0000256" key="1">
    <source>
        <dbReference type="SAM" id="MobiDB-lite"/>
    </source>
</evidence>
<dbReference type="InterPro" id="IPR036779">
    <property type="entry name" value="LysM_dom_sf"/>
</dbReference>
<dbReference type="RefSeq" id="WP_378161825.1">
    <property type="nucleotide sequence ID" value="NZ_JBHSBU010000001.1"/>
</dbReference>
<dbReference type="Proteomes" id="UP001595791">
    <property type="component" value="Unassembled WGS sequence"/>
</dbReference>
<feature type="compositionally biased region" description="Pro residues" evidence="1">
    <location>
        <begin position="105"/>
        <end position="127"/>
    </location>
</feature>
<dbReference type="PROSITE" id="PS51782">
    <property type="entry name" value="LYSM"/>
    <property type="match status" value="1"/>
</dbReference>
<dbReference type="Gene3D" id="2.180.10.10">
    <property type="entry name" value="RHS repeat-associated core"/>
    <property type="match status" value="1"/>
</dbReference>
<keyword evidence="5" id="KW-1185">Reference proteome</keyword>
<evidence type="ECO:0000256" key="2">
    <source>
        <dbReference type="SAM" id="Phobius"/>
    </source>
</evidence>
<dbReference type="EMBL" id="JBHSBU010000001">
    <property type="protein sequence ID" value="MFC4158778.1"/>
    <property type="molecule type" value="Genomic_DNA"/>
</dbReference>